<dbReference type="GO" id="GO:0009055">
    <property type="term" value="F:electron transfer activity"/>
    <property type="evidence" value="ECO:0007669"/>
    <property type="project" value="InterPro"/>
</dbReference>
<evidence type="ECO:0000313" key="1">
    <source>
        <dbReference type="EMBL" id="MBD8526920.1"/>
    </source>
</evidence>
<dbReference type="SUPFAM" id="SSF47175">
    <property type="entry name" value="Cytochromes"/>
    <property type="match status" value="1"/>
</dbReference>
<dbReference type="GO" id="GO:0022900">
    <property type="term" value="P:electron transport chain"/>
    <property type="evidence" value="ECO:0007669"/>
    <property type="project" value="InterPro"/>
</dbReference>
<dbReference type="Proteomes" id="UP000613768">
    <property type="component" value="Unassembled WGS sequence"/>
</dbReference>
<dbReference type="EMBL" id="JACYTR010000035">
    <property type="protein sequence ID" value="MBD8526920.1"/>
    <property type="molecule type" value="Genomic_DNA"/>
</dbReference>
<dbReference type="AlphaFoldDB" id="A0AAW3ZLD0"/>
<dbReference type="InterPro" id="IPR002321">
    <property type="entry name" value="Cyt_c_II"/>
</dbReference>
<gene>
    <name evidence="1" type="ORF">IFO71_14360</name>
</gene>
<dbReference type="InterPro" id="IPR010980">
    <property type="entry name" value="Cyt_c/b562"/>
</dbReference>
<reference evidence="1 2" key="1">
    <citation type="submission" date="2020-09" db="EMBL/GenBank/DDBJ databases">
        <title>Pseudoxanthomonas sp. CAU 1598 isolated from sand of Yaerae Beach.</title>
        <authorList>
            <person name="Kim W."/>
        </authorList>
    </citation>
    <scope>NUCLEOTIDE SEQUENCE [LARGE SCALE GENOMIC DNA]</scope>
    <source>
        <strain evidence="1 2">CAU 1598</strain>
    </source>
</reference>
<comment type="caution">
    <text evidence="1">The sequence shown here is derived from an EMBL/GenBank/DDBJ whole genome shotgun (WGS) entry which is preliminary data.</text>
</comment>
<evidence type="ECO:0000313" key="2">
    <source>
        <dbReference type="Proteomes" id="UP000613768"/>
    </source>
</evidence>
<sequence>MRLLIGLVIGFVLGGFVGVTAFKALRASTELPRGVMQTTAYHFGELREAAKASDCLGQAEPHLQALALLADDVHPSFAELLPDDEIFNGYAAKLVTATRNARDNPGVDCKALNEAIAPIRDACQACHRDYKS</sequence>
<organism evidence="1 2">
    <name type="scientific">Pseudomarimonas arenosa</name>
    <dbReference type="NCBI Taxonomy" id="2774145"/>
    <lineage>
        <taxon>Bacteria</taxon>
        <taxon>Pseudomonadati</taxon>
        <taxon>Pseudomonadota</taxon>
        <taxon>Gammaproteobacteria</taxon>
        <taxon>Lysobacterales</taxon>
        <taxon>Lysobacteraceae</taxon>
        <taxon>Pseudomarimonas</taxon>
    </lineage>
</organism>
<dbReference type="GO" id="GO:0020037">
    <property type="term" value="F:heme binding"/>
    <property type="evidence" value="ECO:0007669"/>
    <property type="project" value="InterPro"/>
</dbReference>
<dbReference type="Gene3D" id="1.20.120.10">
    <property type="entry name" value="Cytochrome c/b562"/>
    <property type="match status" value="1"/>
</dbReference>
<keyword evidence="2" id="KW-1185">Reference proteome</keyword>
<accession>A0AAW3ZLD0</accession>
<dbReference type="PROSITE" id="PS51009">
    <property type="entry name" value="CYTCII"/>
    <property type="match status" value="1"/>
</dbReference>
<dbReference type="GO" id="GO:0005506">
    <property type="term" value="F:iron ion binding"/>
    <property type="evidence" value="ECO:0007669"/>
    <property type="project" value="InterPro"/>
</dbReference>
<proteinExistence type="predicted"/>
<dbReference type="RefSeq" id="WP_192030341.1">
    <property type="nucleotide sequence ID" value="NZ_JACYTR010000035.1"/>
</dbReference>
<protein>
    <submittedName>
        <fullName evidence="1">Cytochrome c</fullName>
    </submittedName>
</protein>
<name>A0AAW3ZLD0_9GAMM</name>